<dbReference type="Proteomes" id="UP001255856">
    <property type="component" value="Unassembled WGS sequence"/>
</dbReference>
<feature type="region of interest" description="Disordered" evidence="1">
    <location>
        <begin position="586"/>
        <end position="624"/>
    </location>
</feature>
<feature type="compositionally biased region" description="Low complexity" evidence="1">
    <location>
        <begin position="592"/>
        <end position="610"/>
    </location>
</feature>
<keyword evidence="3" id="KW-1185">Reference proteome</keyword>
<proteinExistence type="predicted"/>
<accession>A0AAD9IJF2</accession>
<dbReference type="PANTHER" id="PTHR19308">
    <property type="entry name" value="PHOSPHATIDYLCHOLINE TRANSFER PROTEIN"/>
    <property type="match status" value="1"/>
</dbReference>
<comment type="caution">
    <text evidence="2">The sequence shown here is derived from an EMBL/GenBank/DDBJ whole genome shotgun (WGS) entry which is preliminary data.</text>
</comment>
<name>A0AAD9IJF2_PROWI</name>
<gene>
    <name evidence="2" type="ORF">QBZ16_004806</name>
</gene>
<evidence type="ECO:0008006" key="4">
    <source>
        <dbReference type="Google" id="ProtNLM"/>
    </source>
</evidence>
<feature type="region of interest" description="Disordered" evidence="1">
    <location>
        <begin position="176"/>
        <end position="201"/>
    </location>
</feature>
<dbReference type="InterPro" id="IPR051213">
    <property type="entry name" value="START_lipid_transfer"/>
</dbReference>
<sequence length="707" mass="74255">MDFFGFRAVGNIDGHPLLSECCQVVVTSAAVVGVLLVVGPQCLPQPVPTSMLGQLAVRYRLMASSTQAMEQVAAAEADEPTERFGDDVPLRDFIGKLAPVEAAPRTPPPSLESHLLRLDDVDMDDADDAPAPVALRSALRHAGTATRKTVRYAPEQESAAPARALEVAPLASLSAARGSTKAEADDAGVKSPRSPMRRARSVPTLLSRGADAWRHNLAAYARSAGVKGAHVPVARVVAERDGANKGAADASATLSRAEAGDDAALPGRVITATAPARQAALTEALRLSRGAEGAATPACESAVAVLGADDGASAAVRAAVTDEHLLQFAALLDEREALDALAAHGLPGPWAEAAALLGEGEDASASWEVVVREAKEGLRYTAEARPLRRGLCVYRTRAVVEGLTAAQVRAFHLDDAARRVWDENALLVQRGARGAARWRRGRRARAGLAVARRALVPAKSSAAASRGPWRRASTTTRARVWPRASDGGCYAINRRVELAGEEARVRGAVAVSEYVSCAAIRAAPPAPDGRPCAELVTLYYEDSAVRPSLVRMAVPRSLWGMVKQYEVALREYAAVRAAECGVEEEERGADDAAWSESEAEPSENAAALSSPMRKSISSAQLPADDEGEEALGGEVFVVERAPLGGDLGARRRASALAAWRAASTSLRSHSLGARRARARQGTWVKRIVIAAGIGVLHAALPGRVAVA</sequence>
<organism evidence="2 3">
    <name type="scientific">Prototheca wickerhamii</name>
    <dbReference type="NCBI Taxonomy" id="3111"/>
    <lineage>
        <taxon>Eukaryota</taxon>
        <taxon>Viridiplantae</taxon>
        <taxon>Chlorophyta</taxon>
        <taxon>core chlorophytes</taxon>
        <taxon>Trebouxiophyceae</taxon>
        <taxon>Chlorellales</taxon>
        <taxon>Chlorellaceae</taxon>
        <taxon>Prototheca</taxon>
    </lineage>
</organism>
<protein>
    <recommendedName>
        <fullName evidence="4">START domain-containing protein</fullName>
    </recommendedName>
</protein>
<dbReference type="EMBL" id="JASFZW010000007">
    <property type="protein sequence ID" value="KAK2077172.1"/>
    <property type="molecule type" value="Genomic_DNA"/>
</dbReference>
<dbReference type="AlphaFoldDB" id="A0AAD9IJF2"/>
<evidence type="ECO:0000256" key="1">
    <source>
        <dbReference type="SAM" id="MobiDB-lite"/>
    </source>
</evidence>
<dbReference type="Gene3D" id="3.30.530.20">
    <property type="match status" value="1"/>
</dbReference>
<dbReference type="PANTHER" id="PTHR19308:SF39">
    <property type="entry name" value="PHOSPHATIDYLCHOLINE TRANSFER PROTEIN"/>
    <property type="match status" value="1"/>
</dbReference>
<reference evidence="2" key="1">
    <citation type="submission" date="2021-01" db="EMBL/GenBank/DDBJ databases">
        <authorList>
            <person name="Eckstrom K.M.E."/>
        </authorList>
    </citation>
    <scope>NUCLEOTIDE SEQUENCE</scope>
    <source>
        <strain evidence="2">UVCC 0001</strain>
    </source>
</reference>
<dbReference type="InterPro" id="IPR023393">
    <property type="entry name" value="START-like_dom_sf"/>
</dbReference>
<evidence type="ECO:0000313" key="3">
    <source>
        <dbReference type="Proteomes" id="UP001255856"/>
    </source>
</evidence>
<evidence type="ECO:0000313" key="2">
    <source>
        <dbReference type="EMBL" id="KAK2077172.1"/>
    </source>
</evidence>